<dbReference type="PRINTS" id="PR00463">
    <property type="entry name" value="EP450I"/>
</dbReference>
<dbReference type="Gene3D" id="1.10.630.10">
    <property type="entry name" value="Cytochrome P450"/>
    <property type="match status" value="1"/>
</dbReference>
<dbReference type="STRING" id="758825.SAMN02982985_02085"/>
<dbReference type="GO" id="GO:0020037">
    <property type="term" value="F:heme binding"/>
    <property type="evidence" value="ECO:0007669"/>
    <property type="project" value="InterPro"/>
</dbReference>
<dbReference type="PANTHER" id="PTHR24305:SF166">
    <property type="entry name" value="CYTOCHROME P450 12A4, MITOCHONDRIAL-RELATED"/>
    <property type="match status" value="1"/>
</dbReference>
<evidence type="ECO:0000256" key="1">
    <source>
        <dbReference type="ARBA" id="ARBA00001971"/>
    </source>
</evidence>
<dbReference type="Proteomes" id="UP000199470">
    <property type="component" value="Unassembled WGS sequence"/>
</dbReference>
<dbReference type="Pfam" id="PF00067">
    <property type="entry name" value="p450"/>
    <property type="match status" value="1"/>
</dbReference>
<gene>
    <name evidence="6" type="ORF">SAMN02982985_02085</name>
</gene>
<keyword evidence="4" id="KW-0503">Monooxygenase</keyword>
<organism evidence="6 7">
    <name type="scientific">Rugamonas rubra</name>
    <dbReference type="NCBI Taxonomy" id="758825"/>
    <lineage>
        <taxon>Bacteria</taxon>
        <taxon>Pseudomonadati</taxon>
        <taxon>Pseudomonadota</taxon>
        <taxon>Betaproteobacteria</taxon>
        <taxon>Burkholderiales</taxon>
        <taxon>Oxalobacteraceae</taxon>
        <taxon>Telluria group</taxon>
        <taxon>Rugamonas</taxon>
    </lineage>
</organism>
<dbReference type="PROSITE" id="PS00086">
    <property type="entry name" value="CYTOCHROME_P450"/>
    <property type="match status" value="1"/>
</dbReference>
<evidence type="ECO:0000256" key="5">
    <source>
        <dbReference type="SAM" id="MobiDB-lite"/>
    </source>
</evidence>
<accession>A0A1I4LQT8</accession>
<dbReference type="RefSeq" id="WP_093387203.1">
    <property type="nucleotide sequence ID" value="NZ_FOTW01000009.1"/>
</dbReference>
<dbReference type="InterPro" id="IPR001128">
    <property type="entry name" value="Cyt_P450"/>
</dbReference>
<evidence type="ECO:0000256" key="4">
    <source>
        <dbReference type="RuleBase" id="RU000461"/>
    </source>
</evidence>
<dbReference type="AlphaFoldDB" id="A0A1I4LQT8"/>
<comment type="cofactor">
    <cofactor evidence="1 3">
        <name>heme</name>
        <dbReference type="ChEBI" id="CHEBI:30413"/>
    </cofactor>
</comment>
<sequence length="498" mass="55468">MDEVSIGAAPGLAGGEPQRHGREQGREQARRPGRQLADLPGPKGSPIMGSARAINTTRFHRVLEDWGREFGPLYRFRILNRTVLVTAERELIAALLRDRPEAMRRPARTARLLEEMGTRGLFTVEGEEWRRQRKLVMRALTPEVIHRFFPTLAAYTERLRLRWQAAVAAGRPVDLARDLKAYTLDVTVGLAMGQDLNSLEREDNPLQRDIEFLFNRLARRLTSPFAYWRVGLLKRAVDREADAASARVRQAILGFIAEARRRMERDPALRQKPSNMLEALIAARDEDGSGFSDEVVVGNAVTMVFAGEDTTSNTMAWLIDFLARQPREAETLAAESARVLGGAAVLDDYRGLEQLRYLDAATREAMRLKPVAPIMALQPNHDMALGDVAVPAGTIIFCLLRHCAERGGEFEQADQFRPERWLDGAGGAGDDPARKLFPFGGGPRFCPGRYLAMAEIKMAMAMLAKNFVLEPVPGAAPAEETFTFTMTPSSLPVRLRAR</sequence>
<dbReference type="GO" id="GO:0004497">
    <property type="term" value="F:monooxygenase activity"/>
    <property type="evidence" value="ECO:0007669"/>
    <property type="project" value="UniProtKB-KW"/>
</dbReference>
<keyword evidence="3 4" id="KW-0408">Iron</keyword>
<evidence type="ECO:0000256" key="3">
    <source>
        <dbReference type="PIRSR" id="PIRSR602401-1"/>
    </source>
</evidence>
<dbReference type="SUPFAM" id="SSF48264">
    <property type="entry name" value="Cytochrome P450"/>
    <property type="match status" value="1"/>
</dbReference>
<name>A0A1I4LQT8_9BURK</name>
<dbReference type="OrthoDB" id="9764248at2"/>
<keyword evidence="3 4" id="KW-0479">Metal-binding</keyword>
<feature type="compositionally biased region" description="Basic and acidic residues" evidence="5">
    <location>
        <begin position="17"/>
        <end position="30"/>
    </location>
</feature>
<reference evidence="6 7" key="1">
    <citation type="submission" date="2016-10" db="EMBL/GenBank/DDBJ databases">
        <authorList>
            <person name="de Groot N.N."/>
        </authorList>
    </citation>
    <scope>NUCLEOTIDE SEQUENCE [LARGE SCALE GENOMIC DNA]</scope>
    <source>
        <strain evidence="6 7">ATCC 43154</strain>
    </source>
</reference>
<evidence type="ECO:0000313" key="6">
    <source>
        <dbReference type="EMBL" id="SFL92957.1"/>
    </source>
</evidence>
<dbReference type="GO" id="GO:0005506">
    <property type="term" value="F:iron ion binding"/>
    <property type="evidence" value="ECO:0007669"/>
    <property type="project" value="InterPro"/>
</dbReference>
<dbReference type="PANTHER" id="PTHR24305">
    <property type="entry name" value="CYTOCHROME P450"/>
    <property type="match status" value="1"/>
</dbReference>
<dbReference type="InterPro" id="IPR002401">
    <property type="entry name" value="Cyt_P450_E_grp-I"/>
</dbReference>
<feature type="region of interest" description="Disordered" evidence="5">
    <location>
        <begin position="1"/>
        <end position="47"/>
    </location>
</feature>
<dbReference type="GO" id="GO:0016705">
    <property type="term" value="F:oxidoreductase activity, acting on paired donors, with incorporation or reduction of molecular oxygen"/>
    <property type="evidence" value="ECO:0007669"/>
    <property type="project" value="InterPro"/>
</dbReference>
<dbReference type="InterPro" id="IPR050121">
    <property type="entry name" value="Cytochrome_P450_monoxygenase"/>
</dbReference>
<protein>
    <submittedName>
        <fullName evidence="6">Cytochrome P450</fullName>
    </submittedName>
</protein>
<feature type="binding site" description="axial binding residue" evidence="3">
    <location>
        <position position="446"/>
    </location>
    <ligand>
        <name>heme</name>
        <dbReference type="ChEBI" id="CHEBI:30413"/>
    </ligand>
    <ligandPart>
        <name>Fe</name>
        <dbReference type="ChEBI" id="CHEBI:18248"/>
    </ligandPart>
</feature>
<evidence type="ECO:0000256" key="2">
    <source>
        <dbReference type="ARBA" id="ARBA00010617"/>
    </source>
</evidence>
<comment type="similarity">
    <text evidence="2 4">Belongs to the cytochrome P450 family.</text>
</comment>
<keyword evidence="7" id="KW-1185">Reference proteome</keyword>
<dbReference type="EMBL" id="FOTW01000009">
    <property type="protein sequence ID" value="SFL92957.1"/>
    <property type="molecule type" value="Genomic_DNA"/>
</dbReference>
<dbReference type="InterPro" id="IPR017972">
    <property type="entry name" value="Cyt_P450_CS"/>
</dbReference>
<evidence type="ECO:0000313" key="7">
    <source>
        <dbReference type="Proteomes" id="UP000199470"/>
    </source>
</evidence>
<keyword evidence="4" id="KW-0560">Oxidoreductase</keyword>
<keyword evidence="3 4" id="KW-0349">Heme</keyword>
<dbReference type="PRINTS" id="PR00385">
    <property type="entry name" value="P450"/>
</dbReference>
<proteinExistence type="inferred from homology"/>
<dbReference type="InterPro" id="IPR036396">
    <property type="entry name" value="Cyt_P450_sf"/>
</dbReference>